<dbReference type="Proteomes" id="UP000244571">
    <property type="component" value="Chromosome"/>
</dbReference>
<dbReference type="AlphaFoldDB" id="A0A2R4XG69"/>
<feature type="transmembrane region" description="Helical" evidence="2">
    <location>
        <begin position="82"/>
        <end position="100"/>
    </location>
</feature>
<accession>A0A2R4XG69</accession>
<evidence type="ECO:0000256" key="1">
    <source>
        <dbReference type="SAM" id="MobiDB-lite"/>
    </source>
</evidence>
<dbReference type="Pfam" id="PF04304">
    <property type="entry name" value="DUF454"/>
    <property type="match status" value="1"/>
</dbReference>
<sequence>MMDPSRRPMWQRTAYTVAGLIALGLGLLGVILPGLPTTPFILLAAACFARSSQRLHDWLLTNRWTGPMLRDWVRHHSLPRRVRWIAIGSMTAMISLSIWILSDRPWLQFILVLAGLIGAWSVLRIPLRENASQSTQANLNQICNCDSGDELGKPPANGSTASKRQNETREKG</sequence>
<gene>
    <name evidence="3" type="ORF">DBV39_02820</name>
</gene>
<keyword evidence="2" id="KW-0812">Transmembrane</keyword>
<dbReference type="PANTHER" id="PTHR35813:SF1">
    <property type="entry name" value="INNER MEMBRANE PROTEIN YBAN"/>
    <property type="match status" value="1"/>
</dbReference>
<dbReference type="OrthoDB" id="9816293at2"/>
<proteinExistence type="predicted"/>
<dbReference type="KEGG" id="boz:DBV39_02820"/>
<evidence type="ECO:0000256" key="2">
    <source>
        <dbReference type="SAM" id="Phobius"/>
    </source>
</evidence>
<keyword evidence="2" id="KW-1133">Transmembrane helix</keyword>
<dbReference type="EMBL" id="CP028901">
    <property type="protein sequence ID" value="AWB32826.1"/>
    <property type="molecule type" value="Genomic_DNA"/>
</dbReference>
<dbReference type="GO" id="GO:0005886">
    <property type="term" value="C:plasma membrane"/>
    <property type="evidence" value="ECO:0007669"/>
    <property type="project" value="TreeGrafter"/>
</dbReference>
<organism evidence="3 4">
    <name type="scientific">Orrella marina</name>
    <dbReference type="NCBI Taxonomy" id="2163011"/>
    <lineage>
        <taxon>Bacteria</taxon>
        <taxon>Pseudomonadati</taxon>
        <taxon>Pseudomonadota</taxon>
        <taxon>Betaproteobacteria</taxon>
        <taxon>Burkholderiales</taxon>
        <taxon>Alcaligenaceae</taxon>
        <taxon>Orrella</taxon>
    </lineage>
</organism>
<evidence type="ECO:0000313" key="4">
    <source>
        <dbReference type="Proteomes" id="UP000244571"/>
    </source>
</evidence>
<protein>
    <submittedName>
        <fullName evidence="3">DUF454 domain-containing protein</fullName>
    </submittedName>
</protein>
<feature type="transmembrane region" description="Helical" evidence="2">
    <location>
        <begin position="106"/>
        <end position="123"/>
    </location>
</feature>
<dbReference type="PANTHER" id="PTHR35813">
    <property type="entry name" value="INNER MEMBRANE PROTEIN YBAN"/>
    <property type="match status" value="1"/>
</dbReference>
<feature type="region of interest" description="Disordered" evidence="1">
    <location>
        <begin position="150"/>
        <end position="172"/>
    </location>
</feature>
<dbReference type="InterPro" id="IPR007401">
    <property type="entry name" value="DUF454"/>
</dbReference>
<evidence type="ECO:0000313" key="3">
    <source>
        <dbReference type="EMBL" id="AWB32826.1"/>
    </source>
</evidence>
<name>A0A2R4XG69_9BURK</name>
<reference evidence="3 4" key="1">
    <citation type="submission" date="2018-04" db="EMBL/GenBank/DDBJ databases">
        <title>Bordetella sp. HZ20 isolated from seawater.</title>
        <authorList>
            <person name="Sun C."/>
        </authorList>
    </citation>
    <scope>NUCLEOTIDE SEQUENCE [LARGE SCALE GENOMIC DNA]</scope>
    <source>
        <strain evidence="3 4">HZ20</strain>
    </source>
</reference>
<keyword evidence="4" id="KW-1185">Reference proteome</keyword>
<feature type="transmembrane region" description="Helical" evidence="2">
    <location>
        <begin position="12"/>
        <end position="34"/>
    </location>
</feature>
<keyword evidence="2" id="KW-0472">Membrane</keyword>